<dbReference type="PANTHER" id="PTHR35254">
    <property type="entry name" value="STIMULATED BY RETINOIC ACID GENE 8 PROTEIN HOMOLOG"/>
    <property type="match status" value="1"/>
</dbReference>
<accession>A0A2T7PKT8</accession>
<dbReference type="InterPro" id="IPR036638">
    <property type="entry name" value="HLH_DNA-bd_sf"/>
</dbReference>
<dbReference type="Proteomes" id="UP000245119">
    <property type="component" value="Linkage Group LG3"/>
</dbReference>
<sequence>MNKGRRGQAPIRTRRRQSDAKWRASVASCYETLKFVIPNKDALPKRKTSKALVLQETEKHIIELEKAISHILSIEAQEKGVGVLWRKGQHWAPATLDDVRQDFSEKQRQIFNQAVQGRRCYNLLHDIQDEILGVSARSSSLAYIRLQDNEDRKHTKDASTCTGKRRHKVSRSRCRHEAERACQRLLSTHKTGDIVKAIIPTDDSSSSLRQLPLCSSFREKCTCTRAALSNRQGEEVNLVKVGNIFISAGKSDKQLAPDEANFKEQQHHPHQQQQHELTVQEVPVLLTPNKPYGIARNDVMMSAEHCEVADVFNSTLHGYSTPLAGRELSVEELGGSLLHSPELSNVCKKLDFSMPLLEMPETGGNASLLFPHRSTFMSATTTFMDMTPGHGNADVASYGCLTSPGTVSDGTGGFTPVKLPLDACVPVSPLLSPNPAWSLGATMDARVPQATTNDFDEADIEGGRSLLCMENFDLDDINDKNTHKQRTPVKQSGAHKRKPHHECRCKRKSTAYDPNTRESEIRGRPRPKCRKRLEDLYARSSWKKESKDAVVDPMEARFSVDSLSRFCDFDGYLLYYRQVAPDLKKRLGSTHDAHAVAAIVSDMWTKLPSDDRHTMVTLAALENQDSNSSGSASLSQDLEELDIKPLNEGLYQGI</sequence>
<evidence type="ECO:0000259" key="2">
    <source>
        <dbReference type="PROSITE" id="PS50888"/>
    </source>
</evidence>
<reference evidence="3 4" key="1">
    <citation type="submission" date="2018-04" db="EMBL/GenBank/DDBJ databases">
        <title>The genome of golden apple snail Pomacea canaliculata provides insight into stress tolerance and invasive adaptation.</title>
        <authorList>
            <person name="Liu C."/>
            <person name="Liu B."/>
            <person name="Ren Y."/>
            <person name="Zhang Y."/>
            <person name="Wang H."/>
            <person name="Li S."/>
            <person name="Jiang F."/>
            <person name="Yin L."/>
            <person name="Zhang G."/>
            <person name="Qian W."/>
            <person name="Fan W."/>
        </authorList>
    </citation>
    <scope>NUCLEOTIDE SEQUENCE [LARGE SCALE GENOMIC DNA]</scope>
    <source>
        <strain evidence="3">SZHN2017</strain>
        <tissue evidence="3">Muscle</tissue>
    </source>
</reference>
<gene>
    <name evidence="3" type="ORF">C0Q70_05290</name>
</gene>
<dbReference type="Pfam" id="PF00010">
    <property type="entry name" value="HLH"/>
    <property type="match status" value="1"/>
</dbReference>
<evidence type="ECO:0000313" key="4">
    <source>
        <dbReference type="Proteomes" id="UP000245119"/>
    </source>
</evidence>
<dbReference type="OrthoDB" id="6287168at2759"/>
<dbReference type="AlphaFoldDB" id="A0A2T7PKT8"/>
<protein>
    <recommendedName>
        <fullName evidence="2">BHLH domain-containing protein</fullName>
    </recommendedName>
</protein>
<feature type="region of interest" description="Disordered" evidence="1">
    <location>
        <begin position="479"/>
        <end position="500"/>
    </location>
</feature>
<feature type="compositionally biased region" description="Basic residues" evidence="1">
    <location>
        <begin position="483"/>
        <end position="500"/>
    </location>
</feature>
<dbReference type="InterPro" id="IPR011598">
    <property type="entry name" value="bHLH_dom"/>
</dbReference>
<feature type="domain" description="BHLH" evidence="2">
    <location>
        <begin position="10"/>
        <end position="64"/>
    </location>
</feature>
<dbReference type="PROSITE" id="PS50888">
    <property type="entry name" value="BHLH"/>
    <property type="match status" value="1"/>
</dbReference>
<dbReference type="OMA" id="THYSSIC"/>
<organism evidence="3 4">
    <name type="scientific">Pomacea canaliculata</name>
    <name type="common">Golden apple snail</name>
    <dbReference type="NCBI Taxonomy" id="400727"/>
    <lineage>
        <taxon>Eukaryota</taxon>
        <taxon>Metazoa</taxon>
        <taxon>Spiralia</taxon>
        <taxon>Lophotrochozoa</taxon>
        <taxon>Mollusca</taxon>
        <taxon>Gastropoda</taxon>
        <taxon>Caenogastropoda</taxon>
        <taxon>Architaenioglossa</taxon>
        <taxon>Ampullarioidea</taxon>
        <taxon>Ampullariidae</taxon>
        <taxon>Pomacea</taxon>
    </lineage>
</organism>
<keyword evidence="4" id="KW-1185">Reference proteome</keyword>
<evidence type="ECO:0000313" key="3">
    <source>
        <dbReference type="EMBL" id="PVD34028.1"/>
    </source>
</evidence>
<dbReference type="PANTHER" id="PTHR35254:SF1">
    <property type="entry name" value="STIMULATED BY RETINOIC ACID GENE 8 PROTEIN HOMOLOG"/>
    <property type="match status" value="1"/>
</dbReference>
<dbReference type="EMBL" id="PZQS01000003">
    <property type="protein sequence ID" value="PVD34028.1"/>
    <property type="molecule type" value="Genomic_DNA"/>
</dbReference>
<name>A0A2T7PKT8_POMCA</name>
<dbReference type="GO" id="GO:0046983">
    <property type="term" value="F:protein dimerization activity"/>
    <property type="evidence" value="ECO:0007669"/>
    <property type="project" value="InterPro"/>
</dbReference>
<comment type="caution">
    <text evidence="3">The sequence shown here is derived from an EMBL/GenBank/DDBJ whole genome shotgun (WGS) entry which is preliminary data.</text>
</comment>
<dbReference type="SUPFAM" id="SSF47459">
    <property type="entry name" value="HLH, helix-loop-helix DNA-binding domain"/>
    <property type="match status" value="1"/>
</dbReference>
<dbReference type="GO" id="GO:0071300">
    <property type="term" value="P:cellular response to retinoic acid"/>
    <property type="evidence" value="ECO:0007669"/>
    <property type="project" value="InterPro"/>
</dbReference>
<evidence type="ECO:0000256" key="1">
    <source>
        <dbReference type="SAM" id="MobiDB-lite"/>
    </source>
</evidence>
<dbReference type="InterPro" id="IPR033537">
    <property type="entry name" value="Stra8"/>
</dbReference>
<proteinExistence type="predicted"/>
<dbReference type="GO" id="GO:0051321">
    <property type="term" value="P:meiotic cell cycle"/>
    <property type="evidence" value="ECO:0007669"/>
    <property type="project" value="InterPro"/>
</dbReference>